<dbReference type="InterPro" id="IPR011101">
    <property type="entry name" value="DUF5131"/>
</dbReference>
<organism evidence="1">
    <name type="scientific">mine drainage metagenome</name>
    <dbReference type="NCBI Taxonomy" id="410659"/>
    <lineage>
        <taxon>unclassified sequences</taxon>
        <taxon>metagenomes</taxon>
        <taxon>ecological metagenomes</taxon>
    </lineage>
</organism>
<accession>T1BH13</accession>
<comment type="caution">
    <text evidence="1">The sequence shown here is derived from an EMBL/GenBank/DDBJ whole genome shotgun (WGS) entry which is preliminary data.</text>
</comment>
<name>T1BH13_9ZZZZ</name>
<reference evidence="1" key="2">
    <citation type="journal article" date="2014" name="ISME J.">
        <title>Microbial stratification in low pH oxic and suboxic macroscopic growths along an acid mine drainage.</title>
        <authorList>
            <person name="Mendez-Garcia C."/>
            <person name="Mesa V."/>
            <person name="Sprenger R.R."/>
            <person name="Richter M."/>
            <person name="Diez M.S."/>
            <person name="Solano J."/>
            <person name="Bargiela R."/>
            <person name="Golyshina O.V."/>
            <person name="Manteca A."/>
            <person name="Ramos J.L."/>
            <person name="Gallego J.R."/>
            <person name="Llorente I."/>
            <person name="Martins Dos Santos V.A."/>
            <person name="Jensen O.N."/>
            <person name="Pelaez A.I."/>
            <person name="Sanchez J."/>
            <person name="Ferrer M."/>
        </authorList>
    </citation>
    <scope>NUCLEOTIDE SEQUENCE</scope>
</reference>
<feature type="non-terminal residue" evidence="1">
    <location>
        <position position="1"/>
    </location>
</feature>
<gene>
    <name evidence="1" type="ORF">B1B_03873</name>
</gene>
<reference evidence="1" key="1">
    <citation type="submission" date="2013-08" db="EMBL/GenBank/DDBJ databases">
        <authorList>
            <person name="Mendez C."/>
            <person name="Richter M."/>
            <person name="Ferrer M."/>
            <person name="Sanchez J."/>
        </authorList>
    </citation>
    <scope>NUCLEOTIDE SEQUENCE</scope>
</reference>
<dbReference type="Pfam" id="PF07505">
    <property type="entry name" value="DUF5131"/>
    <property type="match status" value="1"/>
</dbReference>
<protein>
    <submittedName>
        <fullName evidence="1">Phage Gp37Gp68</fullName>
    </submittedName>
</protein>
<evidence type="ECO:0000313" key="1">
    <source>
        <dbReference type="EMBL" id="EQD72266.1"/>
    </source>
</evidence>
<sequence length="176" mass="19749">SRSDLFHEAIPVEFREKMWAVMKQADRHVFQILTKRPENLAAMLPADWGDGYPNVWLGVSGETFETAWYRGRELHSVRAGVRFLSAEPWLETSREWDSHNWLGLTSLFNWIIVGGESGAGCRPMDERTARSLILAAALNEIPVFLKQLGGHPDARSHQKAVLGGRAWTEMPAGVPA</sequence>
<dbReference type="EMBL" id="AUZY01002404">
    <property type="protein sequence ID" value="EQD72266.1"/>
    <property type="molecule type" value="Genomic_DNA"/>
</dbReference>
<dbReference type="AlphaFoldDB" id="T1BH13"/>
<proteinExistence type="predicted"/>